<dbReference type="OrthoDB" id="566409at2759"/>
<reference evidence="1" key="1">
    <citation type="submission" date="2021-03" db="EMBL/GenBank/DDBJ databases">
        <authorList>
            <consortium name="Genoscope - CEA"/>
            <person name="William W."/>
        </authorList>
    </citation>
    <scope>NUCLEOTIDE SEQUENCE</scope>
    <source>
        <strain evidence="1">Doubled-haploid Pahang</strain>
    </source>
</reference>
<dbReference type="PANTHER" id="PTHR37760:SF1">
    <property type="entry name" value="CHAPERONE"/>
    <property type="match status" value="1"/>
</dbReference>
<reference evidence="2" key="2">
    <citation type="submission" date="2021-05" db="UniProtKB">
        <authorList>
            <consortium name="EnsemblPlants"/>
        </authorList>
    </citation>
    <scope>IDENTIFICATION</scope>
    <source>
        <strain evidence="2">subsp. malaccensis</strain>
    </source>
</reference>
<dbReference type="Gramene" id="Ma08_t28690.1">
    <property type="protein sequence ID" value="Ma08_p28690.1"/>
    <property type="gene ID" value="Ma08_g28690"/>
</dbReference>
<dbReference type="FunCoup" id="A0A804KBV1">
    <property type="interactions" value="2485"/>
</dbReference>
<dbReference type="PANTHER" id="PTHR37760">
    <property type="entry name" value="CHAPERONE"/>
    <property type="match status" value="1"/>
</dbReference>
<organism evidence="2 3">
    <name type="scientific">Musa acuminata subsp. malaccensis</name>
    <name type="common">Wild banana</name>
    <name type="synonym">Musa malaccensis</name>
    <dbReference type="NCBI Taxonomy" id="214687"/>
    <lineage>
        <taxon>Eukaryota</taxon>
        <taxon>Viridiplantae</taxon>
        <taxon>Streptophyta</taxon>
        <taxon>Embryophyta</taxon>
        <taxon>Tracheophyta</taxon>
        <taxon>Spermatophyta</taxon>
        <taxon>Magnoliopsida</taxon>
        <taxon>Liliopsida</taxon>
        <taxon>Zingiberales</taxon>
        <taxon>Musaceae</taxon>
        <taxon>Musa</taxon>
    </lineage>
</organism>
<proteinExistence type="predicted"/>
<dbReference type="EMBL" id="HG996472">
    <property type="protein sequence ID" value="CAG1833027.1"/>
    <property type="molecule type" value="Genomic_DNA"/>
</dbReference>
<gene>
    <name evidence="1" type="ORF">GSMUA_89470.1</name>
</gene>
<dbReference type="EnsemblPlants" id="Ma08_t28690.1">
    <property type="protein sequence ID" value="Ma08_p28690.1"/>
    <property type="gene ID" value="Ma08_g28690"/>
</dbReference>
<dbReference type="Proteomes" id="UP000012960">
    <property type="component" value="Unplaced"/>
</dbReference>
<dbReference type="OMA" id="MFEHITA"/>
<keyword evidence="3" id="KW-1185">Reference proteome</keyword>
<evidence type="ECO:0000313" key="3">
    <source>
        <dbReference type="Proteomes" id="UP000012960"/>
    </source>
</evidence>
<protein>
    <submittedName>
        <fullName evidence="1">(wild Malaysian banana) hypothetical protein</fullName>
    </submittedName>
</protein>
<dbReference type="AlphaFoldDB" id="A0A804KBV1"/>
<sequence>MENLTASEIAGFGVGALLLCATIAAPRVDAFISASQRRSLDMCKRCGNLRMIACSQCKGIGSVRKGGAFGFRVLEEIYESLEDRNTPKQLVPCIKCQSKGRLPCPNCSKLP</sequence>
<name>A0A804KBV1_MUSAM</name>
<accession>A0A804KBV1</accession>
<evidence type="ECO:0000313" key="1">
    <source>
        <dbReference type="EMBL" id="CAG1833027.1"/>
    </source>
</evidence>
<evidence type="ECO:0000313" key="2">
    <source>
        <dbReference type="EnsemblPlants" id="Ma08_p28690.1"/>
    </source>
</evidence>